<dbReference type="GO" id="GO:0016020">
    <property type="term" value="C:membrane"/>
    <property type="evidence" value="ECO:0007669"/>
    <property type="project" value="TreeGrafter"/>
</dbReference>
<dbReference type="Gene3D" id="3.40.50.720">
    <property type="entry name" value="NAD(P)-binding Rossmann-like Domain"/>
    <property type="match status" value="1"/>
</dbReference>
<evidence type="ECO:0000313" key="4">
    <source>
        <dbReference type="EMBL" id="QPH39029.1"/>
    </source>
</evidence>
<dbReference type="Proteomes" id="UP000594759">
    <property type="component" value="Chromosome"/>
</dbReference>
<protein>
    <submittedName>
        <fullName evidence="4">SDR family oxidoreductase</fullName>
    </submittedName>
</protein>
<accession>A0A7S9KY87</accession>
<dbReference type="NCBIfam" id="NF004792">
    <property type="entry name" value="PRK06139.1"/>
    <property type="match status" value="1"/>
</dbReference>
<dbReference type="GO" id="GO:0016491">
    <property type="term" value="F:oxidoreductase activity"/>
    <property type="evidence" value="ECO:0007669"/>
    <property type="project" value="UniProtKB-KW"/>
</dbReference>
<keyword evidence="2" id="KW-0560">Oxidoreductase</keyword>
<proteinExistence type="inferred from homology"/>
<dbReference type="PRINTS" id="PR00081">
    <property type="entry name" value="GDHRDH"/>
</dbReference>
<dbReference type="InterPro" id="IPR002347">
    <property type="entry name" value="SDR_fam"/>
</dbReference>
<organism evidence="4 5">
    <name type="scientific">Pedobacter endophyticus</name>
    <dbReference type="NCBI Taxonomy" id="2789740"/>
    <lineage>
        <taxon>Bacteria</taxon>
        <taxon>Pseudomonadati</taxon>
        <taxon>Bacteroidota</taxon>
        <taxon>Sphingobacteriia</taxon>
        <taxon>Sphingobacteriales</taxon>
        <taxon>Sphingobacteriaceae</taxon>
        <taxon>Pedobacter</taxon>
    </lineage>
</organism>
<keyword evidence="5" id="KW-1185">Reference proteome</keyword>
<name>A0A7S9KY87_9SPHI</name>
<dbReference type="PANTHER" id="PTHR44196:SF1">
    <property type="entry name" value="DEHYDROGENASE_REDUCTASE SDR FAMILY MEMBER 7B"/>
    <property type="match status" value="1"/>
</dbReference>
<dbReference type="AlphaFoldDB" id="A0A7S9KY87"/>
<dbReference type="PRINTS" id="PR00080">
    <property type="entry name" value="SDRFAMILY"/>
</dbReference>
<gene>
    <name evidence="4" type="ORF">IZT61_18495</name>
</gene>
<dbReference type="InterPro" id="IPR036291">
    <property type="entry name" value="NAD(P)-bd_dom_sf"/>
</dbReference>
<evidence type="ECO:0000256" key="3">
    <source>
        <dbReference type="RuleBase" id="RU000363"/>
    </source>
</evidence>
<dbReference type="KEGG" id="pex:IZT61_18495"/>
<evidence type="ECO:0000256" key="1">
    <source>
        <dbReference type="ARBA" id="ARBA00006484"/>
    </source>
</evidence>
<dbReference type="EMBL" id="CP064939">
    <property type="protein sequence ID" value="QPH39029.1"/>
    <property type="molecule type" value="Genomic_DNA"/>
</dbReference>
<dbReference type="Pfam" id="PF00106">
    <property type="entry name" value="adh_short"/>
    <property type="match status" value="1"/>
</dbReference>
<dbReference type="RefSeq" id="WP_196098504.1">
    <property type="nucleotide sequence ID" value="NZ_CP064939.1"/>
</dbReference>
<evidence type="ECO:0000313" key="5">
    <source>
        <dbReference type="Proteomes" id="UP000594759"/>
    </source>
</evidence>
<sequence>MEKSKRTVVITGASSGAGRAIALEFAKNHDKLVIASRHLMALKELAVECESLGAEVLCVEVDVANYHSVINLAAEAQAFGTQIDVWVNNAGVLAVGEFDTTPMEISDQVIKTNLLGYMHGAHAVLPYFKKQQSGILINNISIGGFLPVPYGAGYSAAKFGLRGFSAALKAELKPYRNIHVCDAFPGFLDTPGIQHAANYTGKVLKPGPIVYDPVRLAQAIFSLSQNPRAEKMVGSFAVLMRLSYGVLPALTRGAVAMVISTYLKQAKNISVTSGNLFNPLEYGHSVHGGWGLPGKPKAHRKFIGIGALVVLSSILLLKHKKSI</sequence>
<reference evidence="4 5" key="1">
    <citation type="submission" date="2020-11" db="EMBL/GenBank/DDBJ databases">
        <title>Pedobacter endophytica, an endophytic bacteria isolated form Carex pumila.</title>
        <authorList>
            <person name="Peng Y."/>
            <person name="Jiang L."/>
            <person name="Lee J."/>
        </authorList>
    </citation>
    <scope>NUCLEOTIDE SEQUENCE [LARGE SCALE GENOMIC DNA]</scope>
    <source>
        <strain evidence="4 5">JBR3-12</strain>
    </source>
</reference>
<evidence type="ECO:0000256" key="2">
    <source>
        <dbReference type="ARBA" id="ARBA00023002"/>
    </source>
</evidence>
<dbReference type="SUPFAM" id="SSF51735">
    <property type="entry name" value="NAD(P)-binding Rossmann-fold domains"/>
    <property type="match status" value="1"/>
</dbReference>
<dbReference type="PANTHER" id="PTHR44196">
    <property type="entry name" value="DEHYDROGENASE/REDUCTASE SDR FAMILY MEMBER 7B"/>
    <property type="match status" value="1"/>
</dbReference>
<comment type="similarity">
    <text evidence="1 3">Belongs to the short-chain dehydrogenases/reductases (SDR) family.</text>
</comment>